<dbReference type="EMBL" id="GBXM01045794">
    <property type="protein sequence ID" value="JAH62783.1"/>
    <property type="molecule type" value="Transcribed_RNA"/>
</dbReference>
<evidence type="ECO:0000313" key="1">
    <source>
        <dbReference type="EMBL" id="JAH62783.1"/>
    </source>
</evidence>
<name>A0A0E9UCY1_ANGAN</name>
<organism evidence="1">
    <name type="scientific">Anguilla anguilla</name>
    <name type="common">European freshwater eel</name>
    <name type="synonym">Muraena anguilla</name>
    <dbReference type="NCBI Taxonomy" id="7936"/>
    <lineage>
        <taxon>Eukaryota</taxon>
        <taxon>Metazoa</taxon>
        <taxon>Chordata</taxon>
        <taxon>Craniata</taxon>
        <taxon>Vertebrata</taxon>
        <taxon>Euteleostomi</taxon>
        <taxon>Actinopterygii</taxon>
        <taxon>Neopterygii</taxon>
        <taxon>Teleostei</taxon>
        <taxon>Anguilliformes</taxon>
        <taxon>Anguillidae</taxon>
        <taxon>Anguilla</taxon>
    </lineage>
</organism>
<proteinExistence type="predicted"/>
<reference evidence="1" key="1">
    <citation type="submission" date="2014-11" db="EMBL/GenBank/DDBJ databases">
        <authorList>
            <person name="Amaro Gonzalez C."/>
        </authorList>
    </citation>
    <scope>NUCLEOTIDE SEQUENCE</scope>
</reference>
<reference evidence="1" key="2">
    <citation type="journal article" date="2015" name="Fish Shellfish Immunol.">
        <title>Early steps in the European eel (Anguilla anguilla)-Vibrio vulnificus interaction in the gills: Role of the RtxA13 toxin.</title>
        <authorList>
            <person name="Callol A."/>
            <person name="Pajuelo D."/>
            <person name="Ebbesson L."/>
            <person name="Teles M."/>
            <person name="MacKenzie S."/>
            <person name="Amaro C."/>
        </authorList>
    </citation>
    <scope>NUCLEOTIDE SEQUENCE</scope>
</reference>
<sequence length="12" mass="1450">MTFSLFANFLKM</sequence>
<accession>A0A0E9UCY1</accession>
<protein>
    <submittedName>
        <fullName evidence="1">Uncharacterized protein</fullName>
    </submittedName>
</protein>